<accession>A0A5R8ZJ12</accession>
<keyword evidence="2" id="KW-1185">Reference proteome</keyword>
<organism evidence="1 2">
    <name type="scientific">Pseudomonas mosselii</name>
    <dbReference type="NCBI Taxonomy" id="78327"/>
    <lineage>
        <taxon>Bacteria</taxon>
        <taxon>Pseudomonadati</taxon>
        <taxon>Pseudomonadota</taxon>
        <taxon>Gammaproteobacteria</taxon>
        <taxon>Pseudomonadales</taxon>
        <taxon>Pseudomonadaceae</taxon>
        <taxon>Pseudomonas</taxon>
    </lineage>
</organism>
<proteinExistence type="predicted"/>
<dbReference type="RefSeq" id="WP_138217455.1">
    <property type="nucleotide sequence ID" value="NZ_VAUO01000001.1"/>
</dbReference>
<comment type="caution">
    <text evidence="1">The sequence shown here is derived from an EMBL/GenBank/DDBJ whole genome shotgun (WGS) entry which is preliminary data.</text>
</comment>
<reference evidence="1 2" key="1">
    <citation type="submission" date="2019-05" db="EMBL/GenBank/DDBJ databases">
        <title>Pseudomonas sp. SC006 isolated from lettuce that can produce HBGAs.</title>
        <authorList>
            <person name="Wang D."/>
            <person name="Liao N."/>
            <person name="Liu D."/>
            <person name="Zhang Z."/>
            <person name="Zou S."/>
        </authorList>
    </citation>
    <scope>NUCLEOTIDE SEQUENCE [LARGE SCALE GENOMIC DNA]</scope>
    <source>
        <strain evidence="1 2">SC006</strain>
    </source>
</reference>
<evidence type="ECO:0000313" key="2">
    <source>
        <dbReference type="Proteomes" id="UP000309819"/>
    </source>
</evidence>
<protein>
    <recommendedName>
        <fullName evidence="3">Pilus assembly protein</fullName>
    </recommendedName>
</protein>
<dbReference type="Proteomes" id="UP000309819">
    <property type="component" value="Unassembled WGS sequence"/>
</dbReference>
<evidence type="ECO:0008006" key="3">
    <source>
        <dbReference type="Google" id="ProtNLM"/>
    </source>
</evidence>
<sequence>MPSRKPTMTGARHRQRGSIASFMVLAIGGALLATAYALDTHRMTSSAAQVKRATDAAAMAVGNERLMKNEKSPTVLHQLAYGYVVNNLGMDSSLARQIGPQNVELEEQTDNDQRVRYKVEVNFEANPELLGGQVKQMRVHSTVEVVARATEVAIVIPNSGTENNTELAALRQLFKRFAARLLDDDENSEKRIWLSLVPYSQVVNVYDREDTGRLRRWATGAAIRPVELTSLWRTGIRDLGDGRMPDPRTQRVCMNRGLYPGQVYFWDQPPVGQFTRVYYRHDLPENHPLEPSISWTGPNPDFGQATGVNDTRFIIGNVGCPRAALLPLTNQLSKVEERLDEMRTGFNVNYAIAMGWAGHALSPEMRGSAGWGDSELPLDFPDSDNAQNAKIIVMLANTIGDWFDTDAFNAGQVGEAVQSGNNDPGGTVTASKRFQDLCESFRGRHLKFHFIGVRPGDPQDFGRQLFDRVAGVPLQTCAQGGGSMTFADAPTFNQGQEQIQHLLDDIADKIKHEFYARLVE</sequence>
<dbReference type="EMBL" id="VAUO01000001">
    <property type="protein sequence ID" value="TLP64816.1"/>
    <property type="molecule type" value="Genomic_DNA"/>
</dbReference>
<evidence type="ECO:0000313" key="1">
    <source>
        <dbReference type="EMBL" id="TLP64816.1"/>
    </source>
</evidence>
<dbReference type="AlphaFoldDB" id="A0A5R8ZJ12"/>
<gene>
    <name evidence="1" type="ORF">FEM01_01155</name>
</gene>
<name>A0A5R8ZJ12_9PSED</name>
<dbReference type="OrthoDB" id="8624254at2"/>